<dbReference type="InterPro" id="IPR037041">
    <property type="entry name" value="Trigger_fac_C_sf"/>
</dbReference>
<comment type="caution">
    <text evidence="13">The sequence shown here is derived from an EMBL/GenBank/DDBJ whole genome shotgun (WGS) entry which is preliminary data.</text>
</comment>
<dbReference type="GO" id="GO:0044183">
    <property type="term" value="F:protein folding chaperone"/>
    <property type="evidence" value="ECO:0007669"/>
    <property type="project" value="TreeGrafter"/>
</dbReference>
<evidence type="ECO:0000256" key="4">
    <source>
        <dbReference type="ARBA" id="ARBA00013194"/>
    </source>
</evidence>
<evidence type="ECO:0000256" key="3">
    <source>
        <dbReference type="ARBA" id="ARBA00005464"/>
    </source>
</evidence>
<evidence type="ECO:0000256" key="1">
    <source>
        <dbReference type="ARBA" id="ARBA00000971"/>
    </source>
</evidence>
<comment type="similarity">
    <text evidence="3">Belongs to the FKBP-type PPIase family. Tig subfamily.</text>
</comment>
<feature type="domain" description="Trigger factor ribosome-binding bacterial" evidence="11">
    <location>
        <begin position="2"/>
        <end position="127"/>
    </location>
</feature>
<keyword evidence="8" id="KW-0413">Isomerase</keyword>
<evidence type="ECO:0000259" key="11">
    <source>
        <dbReference type="Pfam" id="PF05697"/>
    </source>
</evidence>
<dbReference type="STRING" id="1802319.A2928_03780"/>
<evidence type="ECO:0000259" key="12">
    <source>
        <dbReference type="Pfam" id="PF05698"/>
    </source>
</evidence>
<dbReference type="InterPro" id="IPR027304">
    <property type="entry name" value="Trigger_fact/SurA_dom_sf"/>
</dbReference>
<organism evidence="13 14">
    <name type="scientific">Candidatus Taylorbacteria bacterium RIFCSPLOWO2_01_FULL_45_15b</name>
    <dbReference type="NCBI Taxonomy" id="1802319"/>
    <lineage>
        <taxon>Bacteria</taxon>
        <taxon>Candidatus Tayloriibacteriota</taxon>
    </lineage>
</organism>
<dbReference type="SUPFAM" id="SSF109998">
    <property type="entry name" value="Triger factor/SurA peptide-binding domain-like"/>
    <property type="match status" value="1"/>
</dbReference>
<dbReference type="SUPFAM" id="SSF102735">
    <property type="entry name" value="Trigger factor ribosome-binding domain"/>
    <property type="match status" value="1"/>
</dbReference>
<proteinExistence type="inferred from homology"/>
<dbReference type="GO" id="GO:0003755">
    <property type="term" value="F:peptidyl-prolyl cis-trans isomerase activity"/>
    <property type="evidence" value="ECO:0007669"/>
    <property type="project" value="UniProtKB-KW"/>
</dbReference>
<keyword evidence="6" id="KW-0697">Rotamase</keyword>
<dbReference type="Gene3D" id="1.10.3120.10">
    <property type="entry name" value="Trigger factor, C-terminal domain"/>
    <property type="match status" value="1"/>
</dbReference>
<dbReference type="AlphaFoldDB" id="A0A1G2NHB5"/>
<comment type="catalytic activity">
    <reaction evidence="1">
        <text>[protein]-peptidylproline (omega=180) = [protein]-peptidylproline (omega=0)</text>
        <dbReference type="Rhea" id="RHEA:16237"/>
        <dbReference type="Rhea" id="RHEA-COMP:10747"/>
        <dbReference type="Rhea" id="RHEA-COMP:10748"/>
        <dbReference type="ChEBI" id="CHEBI:83833"/>
        <dbReference type="ChEBI" id="CHEBI:83834"/>
        <dbReference type="EC" id="5.2.1.8"/>
    </reaction>
</comment>
<reference evidence="13 14" key="1">
    <citation type="journal article" date="2016" name="Nat. Commun.">
        <title>Thousands of microbial genomes shed light on interconnected biogeochemical processes in an aquifer system.</title>
        <authorList>
            <person name="Anantharaman K."/>
            <person name="Brown C.T."/>
            <person name="Hug L.A."/>
            <person name="Sharon I."/>
            <person name="Castelle C.J."/>
            <person name="Probst A.J."/>
            <person name="Thomas B.C."/>
            <person name="Singh A."/>
            <person name="Wilkins M.J."/>
            <person name="Karaoz U."/>
            <person name="Brodie E.L."/>
            <person name="Williams K.H."/>
            <person name="Hubbard S.S."/>
            <person name="Banfield J.F."/>
        </authorList>
    </citation>
    <scope>NUCLEOTIDE SEQUENCE [LARGE SCALE GENOMIC DNA]</scope>
</reference>
<name>A0A1G2NHB5_9BACT</name>
<dbReference type="Pfam" id="PF05698">
    <property type="entry name" value="Trigger_C"/>
    <property type="match status" value="1"/>
</dbReference>
<feature type="region of interest" description="Disordered" evidence="10">
    <location>
        <begin position="321"/>
        <end position="344"/>
    </location>
</feature>
<dbReference type="InterPro" id="IPR005215">
    <property type="entry name" value="Trig_fac"/>
</dbReference>
<dbReference type="EMBL" id="MHRX01000008">
    <property type="protein sequence ID" value="OHA34722.1"/>
    <property type="molecule type" value="Genomic_DNA"/>
</dbReference>
<protein>
    <recommendedName>
        <fullName evidence="5">Trigger factor</fullName>
        <ecNumber evidence="4">5.2.1.8</ecNumber>
    </recommendedName>
    <alternativeName>
        <fullName evidence="9">PPIase</fullName>
    </alternativeName>
</protein>
<evidence type="ECO:0000313" key="13">
    <source>
        <dbReference type="EMBL" id="OHA34722.1"/>
    </source>
</evidence>
<evidence type="ECO:0000256" key="8">
    <source>
        <dbReference type="ARBA" id="ARBA00023235"/>
    </source>
</evidence>
<dbReference type="Gene3D" id="3.30.70.1050">
    <property type="entry name" value="Trigger factor ribosome-binding domain"/>
    <property type="match status" value="1"/>
</dbReference>
<dbReference type="Proteomes" id="UP000176221">
    <property type="component" value="Unassembled WGS sequence"/>
</dbReference>
<gene>
    <name evidence="13" type="ORF">A2928_03780</name>
</gene>
<evidence type="ECO:0000313" key="14">
    <source>
        <dbReference type="Proteomes" id="UP000176221"/>
    </source>
</evidence>
<sequence length="344" mass="39337">MSAEFERALKELAKEIELPGFRKGHVPEKIAAEKIGDYAILEHAAEHLLGDIYSEIVTDKKLEVISRPNVEFTKIAKENPLGFKIRVAIFPKIELPEYKKIQEKLPITSPKELEVTDVDVEKTLKELQEARGKIKKNEIGQTSSEIPALDDAFAKSLGNFASLADLKEKIKKGLGEERRQRAKEKKRAHIADLLVKEVKTELPEVLIEGELAKMKAQFEGDLNRMGTTYEKYLSDAKKTDEAIKKEWLEDAKKRVILQILLNKISLHEKIAPSDKQVAREVSHILEHHKEADKERVKNYVEMMLTNDMVFELLETGVKSELKDPHDHHDHDGHNHDDHSGEHKH</sequence>
<comment type="subcellular location">
    <subcellularLocation>
        <location evidence="2">Cytoplasm</location>
    </subcellularLocation>
</comment>
<evidence type="ECO:0000256" key="10">
    <source>
        <dbReference type="SAM" id="MobiDB-lite"/>
    </source>
</evidence>
<dbReference type="InterPro" id="IPR036611">
    <property type="entry name" value="Trigger_fac_ribosome-bd_sf"/>
</dbReference>
<evidence type="ECO:0000256" key="9">
    <source>
        <dbReference type="ARBA" id="ARBA00029986"/>
    </source>
</evidence>
<evidence type="ECO:0000256" key="6">
    <source>
        <dbReference type="ARBA" id="ARBA00023110"/>
    </source>
</evidence>
<dbReference type="GO" id="GO:0005737">
    <property type="term" value="C:cytoplasm"/>
    <property type="evidence" value="ECO:0007669"/>
    <property type="project" value="UniProtKB-SubCell"/>
</dbReference>
<dbReference type="InterPro" id="IPR008880">
    <property type="entry name" value="Trigger_fac_C"/>
</dbReference>
<dbReference type="GO" id="GO:0015031">
    <property type="term" value="P:protein transport"/>
    <property type="evidence" value="ECO:0007669"/>
    <property type="project" value="InterPro"/>
</dbReference>
<keyword evidence="7" id="KW-0143">Chaperone</keyword>
<dbReference type="InterPro" id="IPR008881">
    <property type="entry name" value="Trigger_fac_ribosome-bd_bac"/>
</dbReference>
<dbReference type="PANTHER" id="PTHR30560">
    <property type="entry name" value="TRIGGER FACTOR CHAPERONE AND PEPTIDYL-PROLYL CIS/TRANS ISOMERASE"/>
    <property type="match status" value="1"/>
</dbReference>
<dbReference type="GO" id="GO:0043335">
    <property type="term" value="P:protein unfolding"/>
    <property type="evidence" value="ECO:0007669"/>
    <property type="project" value="TreeGrafter"/>
</dbReference>
<dbReference type="EC" id="5.2.1.8" evidence="4"/>
<dbReference type="GO" id="GO:0043022">
    <property type="term" value="F:ribosome binding"/>
    <property type="evidence" value="ECO:0007669"/>
    <property type="project" value="TreeGrafter"/>
</dbReference>
<evidence type="ECO:0000256" key="7">
    <source>
        <dbReference type="ARBA" id="ARBA00023186"/>
    </source>
</evidence>
<dbReference type="GO" id="GO:0051083">
    <property type="term" value="P:'de novo' cotranslational protein folding"/>
    <property type="evidence" value="ECO:0007669"/>
    <property type="project" value="TreeGrafter"/>
</dbReference>
<evidence type="ECO:0000256" key="5">
    <source>
        <dbReference type="ARBA" id="ARBA00016902"/>
    </source>
</evidence>
<feature type="domain" description="Trigger factor C-terminal" evidence="12">
    <location>
        <begin position="162"/>
        <end position="310"/>
    </location>
</feature>
<dbReference type="PANTHER" id="PTHR30560:SF3">
    <property type="entry name" value="TRIGGER FACTOR-LIKE PROTEIN TIG, CHLOROPLASTIC"/>
    <property type="match status" value="1"/>
</dbReference>
<dbReference type="Pfam" id="PF05697">
    <property type="entry name" value="Trigger_N"/>
    <property type="match status" value="1"/>
</dbReference>
<evidence type="ECO:0000256" key="2">
    <source>
        <dbReference type="ARBA" id="ARBA00004496"/>
    </source>
</evidence>
<accession>A0A1G2NHB5</accession>